<feature type="transmembrane region" description="Helical" evidence="1">
    <location>
        <begin position="98"/>
        <end position="116"/>
    </location>
</feature>
<protein>
    <recommendedName>
        <fullName evidence="2">Phosphatidic acid phosphatase type 2/haloperoxidase domain-containing protein</fullName>
    </recommendedName>
</protein>
<keyword evidence="1" id="KW-1133">Transmembrane helix</keyword>
<dbReference type="SMART" id="SM00014">
    <property type="entry name" value="acidPPc"/>
    <property type="match status" value="1"/>
</dbReference>
<dbReference type="SUPFAM" id="SSF48317">
    <property type="entry name" value="Acid phosphatase/Vanadium-dependent haloperoxidase"/>
    <property type="match status" value="1"/>
</dbReference>
<evidence type="ECO:0000256" key="1">
    <source>
        <dbReference type="SAM" id="Phobius"/>
    </source>
</evidence>
<dbReference type="Gene3D" id="1.20.144.10">
    <property type="entry name" value="Phosphatidic acid phosphatase type 2/haloperoxidase"/>
    <property type="match status" value="1"/>
</dbReference>
<dbReference type="InterPro" id="IPR000326">
    <property type="entry name" value="PAP2/HPO"/>
</dbReference>
<organism evidence="3 4">
    <name type="scientific">Planktothrix serta PCC 8927</name>
    <dbReference type="NCBI Taxonomy" id="671068"/>
    <lineage>
        <taxon>Bacteria</taxon>
        <taxon>Bacillati</taxon>
        <taxon>Cyanobacteriota</taxon>
        <taxon>Cyanophyceae</taxon>
        <taxon>Oscillatoriophycideae</taxon>
        <taxon>Oscillatoriales</taxon>
        <taxon>Microcoleaceae</taxon>
        <taxon>Planktothrix</taxon>
    </lineage>
</organism>
<dbReference type="InterPro" id="IPR036938">
    <property type="entry name" value="PAP2/HPO_sf"/>
</dbReference>
<feature type="domain" description="Phosphatidic acid phosphatase type 2/haloperoxidase" evidence="2">
    <location>
        <begin position="98"/>
        <end position="208"/>
    </location>
</feature>
<dbReference type="Proteomes" id="UP000184550">
    <property type="component" value="Unassembled WGS sequence"/>
</dbReference>
<sequence>MRLTLNHHFVSLKKAIPKQQFLICLGILVPLILLSIRVYLQDDLLLDQILIQVPHQIFTSSWDDYFRFFYLLTGVKGTAVIIAFTLVFLVWKRHWIEAKVLAFSTLGILILVDRILKPMIDRSRPLDRLVKSVGRSFPSGHATGNILFYFFIAYLLAERYPKSTPYIYGFATIWLIIIGFSSVYLRCHWPSDILAGYGLGYICLTISLAWLKISREHQKVKKQ</sequence>
<gene>
    <name evidence="3" type="ORF">PL8927_740029</name>
</gene>
<reference evidence="3" key="1">
    <citation type="submission" date="2019-10" db="EMBL/GenBank/DDBJ databases">
        <authorList>
            <consortium name="Genoscope - CEA"/>
            <person name="William W."/>
        </authorList>
    </citation>
    <scope>NUCLEOTIDE SEQUENCE [LARGE SCALE GENOMIC DNA]</scope>
    <source>
        <strain evidence="3">BBR_PRJEB10992</strain>
    </source>
</reference>
<evidence type="ECO:0000259" key="2">
    <source>
        <dbReference type="SMART" id="SM00014"/>
    </source>
</evidence>
<name>A0A7Z9E0Z7_9CYAN</name>
<feature type="transmembrane region" description="Helical" evidence="1">
    <location>
        <begin position="68"/>
        <end position="91"/>
    </location>
</feature>
<dbReference type="CDD" id="cd03392">
    <property type="entry name" value="PAP2_like_2"/>
    <property type="match status" value="1"/>
</dbReference>
<keyword evidence="4" id="KW-1185">Reference proteome</keyword>
<proteinExistence type="predicted"/>
<keyword evidence="1" id="KW-0812">Transmembrane</keyword>
<feature type="transmembrane region" description="Helical" evidence="1">
    <location>
        <begin position="136"/>
        <end position="157"/>
    </location>
</feature>
<evidence type="ECO:0000313" key="4">
    <source>
        <dbReference type="Proteomes" id="UP000184550"/>
    </source>
</evidence>
<dbReference type="PANTHER" id="PTHR14969:SF13">
    <property type="entry name" value="AT30094P"/>
    <property type="match status" value="1"/>
</dbReference>
<feature type="transmembrane region" description="Helical" evidence="1">
    <location>
        <begin position="166"/>
        <end position="187"/>
    </location>
</feature>
<feature type="transmembrane region" description="Helical" evidence="1">
    <location>
        <begin position="21"/>
        <end position="40"/>
    </location>
</feature>
<dbReference type="Pfam" id="PF01569">
    <property type="entry name" value="PAP2"/>
    <property type="match status" value="1"/>
</dbReference>
<dbReference type="RefSeq" id="WP_083624610.1">
    <property type="nucleotide sequence ID" value="NZ_LR734877.1"/>
</dbReference>
<feature type="transmembrane region" description="Helical" evidence="1">
    <location>
        <begin position="193"/>
        <end position="213"/>
    </location>
</feature>
<dbReference type="PANTHER" id="PTHR14969">
    <property type="entry name" value="SPHINGOSINE-1-PHOSPHATE PHOSPHOHYDROLASE"/>
    <property type="match status" value="1"/>
</dbReference>
<comment type="caution">
    <text evidence="3">The sequence shown here is derived from an EMBL/GenBank/DDBJ whole genome shotgun (WGS) entry which is preliminary data.</text>
</comment>
<evidence type="ECO:0000313" key="3">
    <source>
        <dbReference type="EMBL" id="VXD22224.1"/>
    </source>
</evidence>
<dbReference type="OrthoDB" id="9789113at2"/>
<dbReference type="EMBL" id="CZCU02000151">
    <property type="protein sequence ID" value="VXD22224.1"/>
    <property type="molecule type" value="Genomic_DNA"/>
</dbReference>
<accession>A0A7Z9E0Z7</accession>
<dbReference type="AlphaFoldDB" id="A0A7Z9E0Z7"/>
<keyword evidence="1" id="KW-0472">Membrane</keyword>